<gene>
    <name evidence="2" type="ORF">BDD14_6645</name>
</gene>
<dbReference type="Proteomes" id="UP000292958">
    <property type="component" value="Unassembled WGS sequence"/>
</dbReference>
<protein>
    <submittedName>
        <fullName evidence="2">Uncharacterized protein</fullName>
    </submittedName>
</protein>
<evidence type="ECO:0000313" key="2">
    <source>
        <dbReference type="EMBL" id="RZU29051.1"/>
    </source>
</evidence>
<feature type="signal peptide" evidence="1">
    <location>
        <begin position="1"/>
        <end position="18"/>
    </location>
</feature>
<evidence type="ECO:0000313" key="3">
    <source>
        <dbReference type="Proteomes" id="UP000292958"/>
    </source>
</evidence>
<sequence>MRLLIFLVAGLVCSVAAAQSTHPSLADRIDVSRTIIAKLDRAAQNDPPPNFASEILVQAHKDATTFIGLADMLSTSIREGKSAGASSMVNLYFRFTDLYDQYDLFANATSGPRQIDLQKVRSVDMAKEFYETKTVLQFAALGEVIRTEGELQACHSRQSR</sequence>
<dbReference type="AlphaFoldDB" id="A0A4Q7XZ34"/>
<keyword evidence="3" id="KW-1185">Reference proteome</keyword>
<evidence type="ECO:0000256" key="1">
    <source>
        <dbReference type="SAM" id="SignalP"/>
    </source>
</evidence>
<proteinExistence type="predicted"/>
<reference evidence="2 3" key="1">
    <citation type="submission" date="2019-02" db="EMBL/GenBank/DDBJ databases">
        <title>Genomic Encyclopedia of Archaeal and Bacterial Type Strains, Phase II (KMG-II): from individual species to whole genera.</title>
        <authorList>
            <person name="Goeker M."/>
        </authorList>
    </citation>
    <scope>NUCLEOTIDE SEQUENCE [LARGE SCALE GENOMIC DNA]</scope>
    <source>
        <strain evidence="2 3">DSM 18101</strain>
    </source>
</reference>
<keyword evidence="1" id="KW-0732">Signal</keyword>
<accession>A0A4Q7XZ34</accession>
<organism evidence="2 3">
    <name type="scientific">Edaphobacter modestus</name>
    <dbReference type="NCBI Taxonomy" id="388466"/>
    <lineage>
        <taxon>Bacteria</taxon>
        <taxon>Pseudomonadati</taxon>
        <taxon>Acidobacteriota</taxon>
        <taxon>Terriglobia</taxon>
        <taxon>Terriglobales</taxon>
        <taxon>Acidobacteriaceae</taxon>
        <taxon>Edaphobacter</taxon>
    </lineage>
</organism>
<dbReference type="EMBL" id="SHKW01000008">
    <property type="protein sequence ID" value="RZU29051.1"/>
    <property type="molecule type" value="Genomic_DNA"/>
</dbReference>
<name>A0A4Q7XZ34_9BACT</name>
<comment type="caution">
    <text evidence="2">The sequence shown here is derived from an EMBL/GenBank/DDBJ whole genome shotgun (WGS) entry which is preliminary data.</text>
</comment>
<dbReference type="RefSeq" id="WP_130425512.1">
    <property type="nucleotide sequence ID" value="NZ_SHKW01000008.1"/>
</dbReference>
<feature type="chain" id="PRO_5020696252" evidence="1">
    <location>
        <begin position="19"/>
        <end position="160"/>
    </location>
</feature>